<dbReference type="EMBL" id="LAZR01000997">
    <property type="protein sequence ID" value="KKN52950.1"/>
    <property type="molecule type" value="Genomic_DNA"/>
</dbReference>
<name>A0A0F9R8V4_9ZZZZ</name>
<keyword evidence="1" id="KW-0472">Membrane</keyword>
<comment type="caution">
    <text evidence="2">The sequence shown here is derived from an EMBL/GenBank/DDBJ whole genome shotgun (WGS) entry which is preliminary data.</text>
</comment>
<feature type="transmembrane region" description="Helical" evidence="1">
    <location>
        <begin position="6"/>
        <end position="26"/>
    </location>
</feature>
<keyword evidence="1" id="KW-0812">Transmembrane</keyword>
<reference evidence="2" key="1">
    <citation type="journal article" date="2015" name="Nature">
        <title>Complex archaea that bridge the gap between prokaryotes and eukaryotes.</title>
        <authorList>
            <person name="Spang A."/>
            <person name="Saw J.H."/>
            <person name="Jorgensen S.L."/>
            <person name="Zaremba-Niedzwiedzka K."/>
            <person name="Martijn J."/>
            <person name="Lind A.E."/>
            <person name="van Eijk R."/>
            <person name="Schleper C."/>
            <person name="Guy L."/>
            <person name="Ettema T.J."/>
        </authorList>
    </citation>
    <scope>NUCLEOTIDE SEQUENCE</scope>
</reference>
<sequence length="101" mass="11010">MVAEVVTVVGVVVLSATSIGGWIYTIRKNGRTEGKIQQQVDSVVRAVGKLPCQADSDYLQSIGGLTRSVKNLEGWLTRVEKEQSATSTRIDHIVNGKVKKR</sequence>
<accession>A0A0F9R8V4</accession>
<organism evidence="2">
    <name type="scientific">marine sediment metagenome</name>
    <dbReference type="NCBI Taxonomy" id="412755"/>
    <lineage>
        <taxon>unclassified sequences</taxon>
        <taxon>metagenomes</taxon>
        <taxon>ecological metagenomes</taxon>
    </lineage>
</organism>
<dbReference type="AlphaFoldDB" id="A0A0F9R8V4"/>
<proteinExistence type="predicted"/>
<keyword evidence="1" id="KW-1133">Transmembrane helix</keyword>
<protein>
    <submittedName>
        <fullName evidence="2">Uncharacterized protein</fullName>
    </submittedName>
</protein>
<gene>
    <name evidence="2" type="ORF">LCGC14_0607510</name>
</gene>
<evidence type="ECO:0000256" key="1">
    <source>
        <dbReference type="SAM" id="Phobius"/>
    </source>
</evidence>
<evidence type="ECO:0000313" key="2">
    <source>
        <dbReference type="EMBL" id="KKN52950.1"/>
    </source>
</evidence>